<dbReference type="AlphaFoldDB" id="A0A6L7IRM9"/>
<reference evidence="2 3" key="1">
    <citation type="submission" date="2020-10" db="EMBL/GenBank/DDBJ databases">
        <title>Eggerthella sp. nov., isolated from human feces.</title>
        <authorList>
            <person name="Yajun G."/>
        </authorList>
    </citation>
    <scope>NUCLEOTIDE SEQUENCE [LARGE SCALE GENOMIC DNA]</scope>
    <source>
        <strain evidence="2 3">HF-1101</strain>
    </source>
</reference>
<name>A0A6L7IRM9_9ACTN</name>
<accession>A0A6L7IRM9</accession>
<dbReference type="Gene3D" id="2.60.40.3820">
    <property type="match status" value="2"/>
</dbReference>
<dbReference type="EMBL" id="CP063310">
    <property type="protein sequence ID" value="QOS67052.1"/>
    <property type="molecule type" value="Genomic_DNA"/>
</dbReference>
<evidence type="ECO:0000313" key="2">
    <source>
        <dbReference type="EMBL" id="QOS67052.1"/>
    </source>
</evidence>
<protein>
    <recommendedName>
        <fullName evidence="1">Up-regulated in Daf-2 domain-containing protein</fullName>
    </recommendedName>
</protein>
<dbReference type="Proteomes" id="UP000478463">
    <property type="component" value="Chromosome"/>
</dbReference>
<proteinExistence type="predicted"/>
<dbReference type="KEGG" id="egd:GS424_010900"/>
<gene>
    <name evidence="2" type="ORF">GS424_010900</name>
</gene>
<feature type="domain" description="Up-regulated in Daf-2" evidence="1">
    <location>
        <begin position="7"/>
        <end position="193"/>
    </location>
</feature>
<evidence type="ECO:0000259" key="1">
    <source>
        <dbReference type="Pfam" id="PF18457"/>
    </source>
</evidence>
<dbReference type="RefSeq" id="WP_160942193.1">
    <property type="nucleotide sequence ID" value="NZ_CP063310.1"/>
</dbReference>
<dbReference type="Pfam" id="PF18457">
    <property type="entry name" value="PUD1_2"/>
    <property type="match status" value="1"/>
</dbReference>
<dbReference type="InterPro" id="IPR041157">
    <property type="entry name" value="PUD1/2"/>
</dbReference>
<organism evidence="2 3">
    <name type="scientific">Eggerthella guodeyinii</name>
    <dbReference type="NCBI Taxonomy" id="2690837"/>
    <lineage>
        <taxon>Bacteria</taxon>
        <taxon>Bacillati</taxon>
        <taxon>Actinomycetota</taxon>
        <taxon>Coriobacteriia</taxon>
        <taxon>Eggerthellales</taxon>
        <taxon>Eggerthellaceae</taxon>
        <taxon>Eggerthella</taxon>
    </lineage>
</organism>
<evidence type="ECO:0000313" key="3">
    <source>
        <dbReference type="Proteomes" id="UP000478463"/>
    </source>
</evidence>
<sequence length="208" mass="22410">MSAPHMTRVAIANRSGVPLLDARVIHVFGDEQPEVLTWSRAIESGEGMLSDTKNVSYATGFGNMTDNDWWLVSWETEEAGQRFVCATTPSMFNLVSNYFIMQGGDAIGATVDVSDAIDPSDTAKSMSKMGGSLAKLLFGGIARKVDKSQLKEHVLKEEDAYDPLHPADIGLKLVVGSDMTVTFESPSGNSKADYTKVAVPNDLVALGY</sequence>